<feature type="signal peptide" evidence="2">
    <location>
        <begin position="1"/>
        <end position="19"/>
    </location>
</feature>
<evidence type="ECO:0000256" key="1">
    <source>
        <dbReference type="SAM" id="MobiDB-lite"/>
    </source>
</evidence>
<comment type="caution">
    <text evidence="6">The sequence shown here is derived from an EMBL/GenBank/DDBJ whole genome shotgun (WGS) entry which is preliminary data.</text>
</comment>
<dbReference type="InterPro" id="IPR034032">
    <property type="entry name" value="Zn_MMP-like_bac"/>
</dbReference>
<dbReference type="CDD" id="cd04276">
    <property type="entry name" value="ZnMc_MMP_like_2"/>
    <property type="match status" value="1"/>
</dbReference>
<dbReference type="Pfam" id="PF17148">
    <property type="entry name" value="DUF5117"/>
    <property type="match status" value="1"/>
</dbReference>
<dbReference type="EMBL" id="SODV01000002">
    <property type="protein sequence ID" value="TDW96269.1"/>
    <property type="molecule type" value="Genomic_DNA"/>
</dbReference>
<dbReference type="Pfam" id="PF16313">
    <property type="entry name" value="DUF4953"/>
    <property type="match status" value="1"/>
</dbReference>
<feature type="compositionally biased region" description="Basic and acidic residues" evidence="1">
    <location>
        <begin position="544"/>
        <end position="561"/>
    </location>
</feature>
<evidence type="ECO:0000313" key="6">
    <source>
        <dbReference type="EMBL" id="TDW96269.1"/>
    </source>
</evidence>
<evidence type="ECO:0000259" key="4">
    <source>
        <dbReference type="Pfam" id="PF17148"/>
    </source>
</evidence>
<dbReference type="Proteomes" id="UP000294498">
    <property type="component" value="Unassembled WGS sequence"/>
</dbReference>
<evidence type="ECO:0000313" key="7">
    <source>
        <dbReference type="Proteomes" id="UP000294498"/>
    </source>
</evidence>
<feature type="domain" description="DUF5117" evidence="4">
    <location>
        <begin position="118"/>
        <end position="285"/>
    </location>
</feature>
<feature type="domain" description="EcxA zinc-binding" evidence="3">
    <location>
        <begin position="417"/>
        <end position="731"/>
    </location>
</feature>
<name>A0A4R8DFB0_9BACT</name>
<proteinExistence type="predicted"/>
<reference evidence="6 7" key="1">
    <citation type="submission" date="2019-03" db="EMBL/GenBank/DDBJ databases">
        <title>Genomic Encyclopedia of Type Strains, Phase IV (KMG-IV): sequencing the most valuable type-strain genomes for metagenomic binning, comparative biology and taxonomic classification.</title>
        <authorList>
            <person name="Goeker M."/>
        </authorList>
    </citation>
    <scope>NUCLEOTIDE SEQUENCE [LARGE SCALE GENOMIC DNA]</scope>
    <source>
        <strain evidence="6 7">DSM 100059</strain>
    </source>
</reference>
<organism evidence="6 7">
    <name type="scientific">Dinghuibacter silviterrae</name>
    <dbReference type="NCBI Taxonomy" id="1539049"/>
    <lineage>
        <taxon>Bacteria</taxon>
        <taxon>Pseudomonadati</taxon>
        <taxon>Bacteroidota</taxon>
        <taxon>Chitinophagia</taxon>
        <taxon>Chitinophagales</taxon>
        <taxon>Chitinophagaceae</taxon>
        <taxon>Dinghuibacter</taxon>
    </lineage>
</organism>
<dbReference type="OrthoDB" id="9776599at2"/>
<dbReference type="Pfam" id="PF17162">
    <property type="entry name" value="DUF5118"/>
    <property type="match status" value="1"/>
</dbReference>
<dbReference type="InterPro" id="IPR032534">
    <property type="entry name" value="EcxA_zinc-bd"/>
</dbReference>
<keyword evidence="2" id="KW-0732">Signal</keyword>
<dbReference type="PANTHER" id="PTHR38478:SF1">
    <property type="entry name" value="ZINC DEPENDENT METALLOPROTEASE DOMAIN LIPOPROTEIN"/>
    <property type="match status" value="1"/>
</dbReference>
<evidence type="ECO:0000259" key="3">
    <source>
        <dbReference type="Pfam" id="PF16313"/>
    </source>
</evidence>
<dbReference type="InterPro" id="IPR024079">
    <property type="entry name" value="MetalloPept_cat_dom_sf"/>
</dbReference>
<keyword evidence="7" id="KW-1185">Reference proteome</keyword>
<feature type="region of interest" description="Disordered" evidence="1">
    <location>
        <begin position="543"/>
        <end position="566"/>
    </location>
</feature>
<dbReference type="GO" id="GO:0008237">
    <property type="term" value="F:metallopeptidase activity"/>
    <property type="evidence" value="ECO:0007669"/>
    <property type="project" value="InterPro"/>
</dbReference>
<dbReference type="InterPro" id="IPR033428">
    <property type="entry name" value="DUF5118"/>
</dbReference>
<dbReference type="RefSeq" id="WP_133996399.1">
    <property type="nucleotide sequence ID" value="NZ_SODV01000002.1"/>
</dbReference>
<evidence type="ECO:0000256" key="2">
    <source>
        <dbReference type="SAM" id="SignalP"/>
    </source>
</evidence>
<evidence type="ECO:0000259" key="5">
    <source>
        <dbReference type="Pfam" id="PF17162"/>
    </source>
</evidence>
<gene>
    <name evidence="6" type="ORF">EDB95_4094</name>
</gene>
<protein>
    <submittedName>
        <fullName evidence="6">Uncharacterized protein DUF5118</fullName>
    </submittedName>
</protein>
<sequence>MKKLMLIFFVLFASHALWAQLPFPLPGGDTKKEESSKDRLDSLLSLLNKKKYKTRPYESVITRDAVAYNGLFSVYAVRDSFFIEIPDTLLGRDMVMITRVVKGSVSSSDALGGSKYPGESLDEKNVYFKTAPDSAINLLSDLQADQAEPGSRIAGAVANANTDPIVQTFQIVALGKNKSSILVDATAFLKIPGQLTNIGKATATAIHVEYVHAYPINVEIGIYRTSSGAPVVTNTSFVVLPRVPMQQRLYDRRVGYFADDVFYFSDEQHQVEKREFINRWRLEPKPEDRERWQRGELVEPANPIVIYIDPHTPKQWVKYLIMGINDWQQAFEQAGFKNAIMGKEWPYGDSANLDDARYSFVCYLPSDVINAYGPNVHDLRSGEIIQTHIGWYHNVMTLLHDWYLVQAGATDPRARHAKFDDELMGQLIRFVSSHEVGHTLGLRHNFGSSSMTPVEKLRDKEWLKQHGHTASIMDYARFNYVAQPEDNIPEECLWPHIGEYDRWAIEWGYKYSGAQTVEEDKKITRQWISQRLAANPRLWFGSQEGEKKEAGARPDDPRCQTEDLGDNNMTAGTYGINNLKRILPNLPAWCKEEGGLYDNLGEAYKALTGQFKRYVGHVLTNIGGVERTYQSEDSGGDVYAPVARAKQKQALAFLNNQLFTTPYWLLDPTVTRKVTNPLEANFVIDLQDRVMNTLLDSAMFAKLAANTARFGTAASYPTEEFLSDIHHDILGGLPTGKPMDLYRRNLQKTYIGALADILSSLDPGVTETEAYGLVRADLQRAQNEMTAHLQQYSGLDKAHLESQIAVIKKVLNPKQD</sequence>
<dbReference type="InterPro" id="IPR033413">
    <property type="entry name" value="DUF5117"/>
</dbReference>
<dbReference type="AlphaFoldDB" id="A0A4R8DFB0"/>
<dbReference type="PANTHER" id="PTHR38478">
    <property type="entry name" value="PEPTIDASE M1A AND M12B"/>
    <property type="match status" value="1"/>
</dbReference>
<feature type="domain" description="DUF5118" evidence="5">
    <location>
        <begin position="55"/>
        <end position="103"/>
    </location>
</feature>
<feature type="chain" id="PRO_5020956076" evidence="2">
    <location>
        <begin position="20"/>
        <end position="816"/>
    </location>
</feature>
<dbReference type="SUPFAM" id="SSF55486">
    <property type="entry name" value="Metalloproteases ('zincins'), catalytic domain"/>
    <property type="match status" value="1"/>
</dbReference>
<dbReference type="Gene3D" id="3.40.390.10">
    <property type="entry name" value="Collagenase (Catalytic Domain)"/>
    <property type="match status" value="1"/>
</dbReference>
<accession>A0A4R8DFB0</accession>